<feature type="signal peptide" evidence="2">
    <location>
        <begin position="1"/>
        <end position="35"/>
    </location>
</feature>
<evidence type="ECO:0000313" key="5">
    <source>
        <dbReference type="Proteomes" id="UP000326178"/>
    </source>
</evidence>
<dbReference type="RefSeq" id="WP_150486361.1">
    <property type="nucleotide sequence ID" value="NZ_BMUV01000027.1"/>
</dbReference>
<evidence type="ECO:0000256" key="2">
    <source>
        <dbReference type="SAM" id="SignalP"/>
    </source>
</evidence>
<dbReference type="EMBL" id="CP023702">
    <property type="protein sequence ID" value="QEU70999.1"/>
    <property type="molecule type" value="Genomic_DNA"/>
</dbReference>
<evidence type="ECO:0000256" key="1">
    <source>
        <dbReference type="SAM" id="MobiDB-lite"/>
    </source>
</evidence>
<organism evidence="4 5">
    <name type="scientific">Streptomyces nitrosporeus</name>
    <dbReference type="NCBI Taxonomy" id="28894"/>
    <lineage>
        <taxon>Bacteria</taxon>
        <taxon>Bacillati</taxon>
        <taxon>Actinomycetota</taxon>
        <taxon>Actinomycetes</taxon>
        <taxon>Kitasatosporales</taxon>
        <taxon>Streptomycetaceae</taxon>
        <taxon>Streptomyces</taxon>
    </lineage>
</organism>
<gene>
    <name evidence="4" type="ORF">CP967_02640</name>
</gene>
<proteinExistence type="predicted"/>
<dbReference type="Proteomes" id="UP000326178">
    <property type="component" value="Chromosome"/>
</dbReference>
<keyword evidence="2" id="KW-0732">Signal</keyword>
<reference evidence="4 5" key="1">
    <citation type="submission" date="2017-09" db="EMBL/GenBank/DDBJ databases">
        <authorList>
            <person name="Lee N."/>
            <person name="Cho B.-K."/>
        </authorList>
    </citation>
    <scope>NUCLEOTIDE SEQUENCE [LARGE SCALE GENOMIC DNA]</scope>
    <source>
        <strain evidence="4 5">ATCC 12769</strain>
    </source>
</reference>
<dbReference type="OrthoDB" id="3821392at2"/>
<dbReference type="Pfam" id="PF20611">
    <property type="entry name" value="DUF6801"/>
    <property type="match status" value="1"/>
</dbReference>
<dbReference type="KEGG" id="snk:CP967_02640"/>
<feature type="domain" description="DUF6801" evidence="3">
    <location>
        <begin position="45"/>
        <end position="199"/>
    </location>
</feature>
<evidence type="ECO:0000313" key="4">
    <source>
        <dbReference type="EMBL" id="QEU70999.1"/>
    </source>
</evidence>
<name>A0A5J6F3U4_9ACTN</name>
<evidence type="ECO:0000259" key="3">
    <source>
        <dbReference type="Pfam" id="PF20611"/>
    </source>
</evidence>
<feature type="compositionally biased region" description="Low complexity" evidence="1">
    <location>
        <begin position="215"/>
        <end position="228"/>
    </location>
</feature>
<feature type="region of interest" description="Disordered" evidence="1">
    <location>
        <begin position="207"/>
        <end position="253"/>
    </location>
</feature>
<sequence length="500" mass="51571">MAARMRRTTRHSSRFAAGGLLIAAATFLPAAGSQAQTRELEAPVDYTCQFPSGTYAMTAVLTGRIPAGGPAGRPLEPQDIAVGLDLPSPVVAELAALGAGSVSARADLTVLHSQGEETATADWSGLSAPAQDITGEEEVAIEVSGPVPTATFPSAGPATLSAGDLKFSLQPLRADGAATEPGVIEAACTPADGTDTALATVVIRGGEGAEPVSPADPAAPVEPTEPAAPSDPGRAEPGAPVIEGKLPPGTREKLEAARREAKALDEAPEPCPFPPIPLPSPAETYVAGYANAEKMRGAARLGPALLKVTLMKEYIPDPCTSTFKVKSEADFEYEGRRQLPPAKATFLTYGFMPTTATMELIQVGPPARIESVSVTSDPTMPEYTTVTAEFEMRISDVEINGVPLDVGPDCRTVKPIKQTLNAFGTGNPPSGYTVNRGGSMDGETYIPAFTGCGVGEDVSSLLTSSVSGGGNYIKMTQAPLCVIADTTSPDCPAKKPTPER</sequence>
<protein>
    <recommendedName>
        <fullName evidence="3">DUF6801 domain-containing protein</fullName>
    </recommendedName>
</protein>
<feature type="chain" id="PRO_5023843124" description="DUF6801 domain-containing protein" evidence="2">
    <location>
        <begin position="36"/>
        <end position="500"/>
    </location>
</feature>
<keyword evidence="5" id="KW-1185">Reference proteome</keyword>
<dbReference type="AlphaFoldDB" id="A0A5J6F3U4"/>
<dbReference type="InterPro" id="IPR046542">
    <property type="entry name" value="DUF6801"/>
</dbReference>
<accession>A0A5J6F3U4</accession>